<comment type="subcellular location">
    <subcellularLocation>
        <location evidence="2">Cell membrane</location>
        <topology evidence="2">Multi-pass membrane protein</topology>
    </subcellularLocation>
</comment>
<keyword evidence="6" id="KW-1003">Cell membrane</keyword>
<dbReference type="Proteomes" id="UP001233360">
    <property type="component" value="Unassembled WGS sequence"/>
</dbReference>
<feature type="transmembrane region" description="Helical" evidence="10">
    <location>
        <begin position="136"/>
        <end position="155"/>
    </location>
</feature>
<comment type="function">
    <text evidence="1">Required for nicotinamide riboside transport across the inner membrane.</text>
</comment>
<feature type="transmembrane region" description="Helical" evidence="10">
    <location>
        <begin position="80"/>
        <end position="105"/>
    </location>
</feature>
<evidence type="ECO:0000256" key="1">
    <source>
        <dbReference type="ARBA" id="ARBA00002672"/>
    </source>
</evidence>
<reference evidence="11 12" key="1">
    <citation type="submission" date="2023-07" db="EMBL/GenBank/DDBJ databases">
        <title>Functional and genomic diversity of the sorghum phyllosphere microbiome.</title>
        <authorList>
            <person name="Shade A."/>
        </authorList>
    </citation>
    <scope>NUCLEOTIDE SEQUENCE [LARGE SCALE GENOMIC DNA]</scope>
    <source>
        <strain evidence="11 12">SORGH_AS_0887</strain>
    </source>
</reference>
<organism evidence="11 12">
    <name type="scientific">Acinetobacter baylyi</name>
    <dbReference type="NCBI Taxonomy" id="202950"/>
    <lineage>
        <taxon>Bacteria</taxon>
        <taxon>Pseudomonadati</taxon>
        <taxon>Pseudomonadota</taxon>
        <taxon>Gammaproteobacteria</taxon>
        <taxon>Moraxellales</taxon>
        <taxon>Moraxellaceae</taxon>
        <taxon>Acinetobacter</taxon>
    </lineage>
</organism>
<keyword evidence="12" id="KW-1185">Reference proteome</keyword>
<dbReference type="EMBL" id="JAUTBK010000002">
    <property type="protein sequence ID" value="MDQ1208220.1"/>
    <property type="molecule type" value="Genomic_DNA"/>
</dbReference>
<keyword evidence="5" id="KW-0813">Transport</keyword>
<dbReference type="NCBIfam" id="TIGR01528">
    <property type="entry name" value="NMN_trans_PnuC"/>
    <property type="match status" value="1"/>
</dbReference>
<dbReference type="RefSeq" id="WP_004921733.1">
    <property type="nucleotide sequence ID" value="NZ_BCMA01000004.1"/>
</dbReference>
<keyword evidence="9 10" id="KW-0472">Membrane</keyword>
<dbReference type="PANTHER" id="PTHR36122">
    <property type="entry name" value="NICOTINAMIDE RIBOSIDE TRANSPORTER PNUC"/>
    <property type="match status" value="1"/>
</dbReference>
<evidence type="ECO:0000256" key="7">
    <source>
        <dbReference type="ARBA" id="ARBA00022692"/>
    </source>
</evidence>
<dbReference type="GeneID" id="45233478"/>
<protein>
    <recommendedName>
        <fullName evidence="4">Nicotinamide riboside transporter PnuC</fullName>
    </recommendedName>
</protein>
<accession>A0ABU0UUJ8</accession>
<feature type="transmembrane region" description="Helical" evidence="10">
    <location>
        <begin position="161"/>
        <end position="179"/>
    </location>
</feature>
<proteinExistence type="inferred from homology"/>
<evidence type="ECO:0000256" key="2">
    <source>
        <dbReference type="ARBA" id="ARBA00004651"/>
    </source>
</evidence>
<evidence type="ECO:0000256" key="3">
    <source>
        <dbReference type="ARBA" id="ARBA00006669"/>
    </source>
</evidence>
<feature type="transmembrane region" description="Helical" evidence="10">
    <location>
        <begin position="27"/>
        <end position="44"/>
    </location>
</feature>
<dbReference type="Pfam" id="PF04973">
    <property type="entry name" value="NMN_transporter"/>
    <property type="match status" value="1"/>
</dbReference>
<evidence type="ECO:0000256" key="8">
    <source>
        <dbReference type="ARBA" id="ARBA00022989"/>
    </source>
</evidence>
<evidence type="ECO:0000313" key="11">
    <source>
        <dbReference type="EMBL" id="MDQ1208220.1"/>
    </source>
</evidence>
<feature type="transmembrane region" description="Helical" evidence="10">
    <location>
        <begin position="111"/>
        <end position="129"/>
    </location>
</feature>
<evidence type="ECO:0000256" key="10">
    <source>
        <dbReference type="SAM" id="Phobius"/>
    </source>
</evidence>
<evidence type="ECO:0000313" key="12">
    <source>
        <dbReference type="Proteomes" id="UP001233360"/>
    </source>
</evidence>
<keyword evidence="7 10" id="KW-0812">Transmembrane</keyword>
<dbReference type="PANTHER" id="PTHR36122:SF2">
    <property type="entry name" value="NICOTINAMIDE RIBOSIDE TRANSPORTER PNUC"/>
    <property type="match status" value="1"/>
</dbReference>
<name>A0ABU0UUJ8_ACIBI</name>
<comment type="caution">
    <text evidence="11">The sequence shown here is derived from an EMBL/GenBank/DDBJ whole genome shotgun (WGS) entry which is preliminary data.</text>
</comment>
<feature type="transmembrane region" description="Helical" evidence="10">
    <location>
        <begin position="50"/>
        <end position="68"/>
    </location>
</feature>
<evidence type="ECO:0000256" key="5">
    <source>
        <dbReference type="ARBA" id="ARBA00022448"/>
    </source>
</evidence>
<gene>
    <name evidence="11" type="ORF">QE380_001143</name>
</gene>
<evidence type="ECO:0000256" key="6">
    <source>
        <dbReference type="ARBA" id="ARBA00022475"/>
    </source>
</evidence>
<evidence type="ECO:0000256" key="9">
    <source>
        <dbReference type="ARBA" id="ARBA00023136"/>
    </source>
</evidence>
<comment type="similarity">
    <text evidence="3">Belongs to the nicotinamide ribonucleoside (NR) uptake permease (TC 4.B.1) family.</text>
</comment>
<evidence type="ECO:0000256" key="4">
    <source>
        <dbReference type="ARBA" id="ARBA00017522"/>
    </source>
</evidence>
<sequence>MSPLEIFAVIISVIGVALTIKRNMWCWGFNFLAFILYGYLFFSFKLYGETILQGFFIIINFYGFYYWLKGKQTEHEIRIVAIPAKTVIIQMLLAALGGLIFGLSLKHFTDAAVPMLDSQLAAFSLLATYWTSRKHIATWVLWVFVDIVYVGMFIYKDLYLTAGLYAAFVVMAAFGWWQWEQVKRKQRSGLI</sequence>
<dbReference type="InterPro" id="IPR006419">
    <property type="entry name" value="NMN_transpt_PnuC"/>
</dbReference>
<feature type="transmembrane region" description="Helical" evidence="10">
    <location>
        <begin position="6"/>
        <end position="20"/>
    </location>
</feature>
<keyword evidence="8 10" id="KW-1133">Transmembrane helix</keyword>